<dbReference type="InterPro" id="IPR036388">
    <property type="entry name" value="WH-like_DNA-bd_sf"/>
</dbReference>
<evidence type="ECO:0000256" key="2">
    <source>
        <dbReference type="ARBA" id="ARBA00022679"/>
    </source>
</evidence>
<name>A0A6J4RK35_9ACTN</name>
<dbReference type="Pfam" id="PF00891">
    <property type="entry name" value="Methyltransf_2"/>
    <property type="match status" value="1"/>
</dbReference>
<dbReference type="InterPro" id="IPR012967">
    <property type="entry name" value="COMT_dimerisation"/>
</dbReference>
<dbReference type="InterPro" id="IPR036390">
    <property type="entry name" value="WH_DNA-bd_sf"/>
</dbReference>
<feature type="domain" description="O-methyltransferase C-terminal" evidence="5">
    <location>
        <begin position="121"/>
        <end position="321"/>
    </location>
</feature>
<accession>A0A6J4RK35</accession>
<reference evidence="7" key="1">
    <citation type="submission" date="2020-02" db="EMBL/GenBank/DDBJ databases">
        <authorList>
            <person name="Meier V. D."/>
        </authorList>
    </citation>
    <scope>NUCLEOTIDE SEQUENCE</scope>
    <source>
        <strain evidence="7">AVDCRST_MAG67</strain>
    </source>
</reference>
<evidence type="ECO:0000256" key="1">
    <source>
        <dbReference type="ARBA" id="ARBA00022603"/>
    </source>
</evidence>
<keyword evidence="3" id="KW-0949">S-adenosyl-L-methionine</keyword>
<evidence type="ECO:0000259" key="6">
    <source>
        <dbReference type="Pfam" id="PF08100"/>
    </source>
</evidence>
<protein>
    <recommendedName>
        <fullName evidence="8">O-methyltransferase domain-containing protein</fullName>
    </recommendedName>
</protein>
<evidence type="ECO:0000313" key="7">
    <source>
        <dbReference type="EMBL" id="CAA9475371.1"/>
    </source>
</evidence>
<dbReference type="Pfam" id="PF08100">
    <property type="entry name" value="Dimerisation"/>
    <property type="match status" value="1"/>
</dbReference>
<keyword evidence="1" id="KW-0489">Methyltransferase</keyword>
<dbReference type="Gene3D" id="1.10.287.1350">
    <property type="match status" value="1"/>
</dbReference>
<dbReference type="EMBL" id="CADCVQ010000019">
    <property type="protein sequence ID" value="CAA9475371.1"/>
    <property type="molecule type" value="Genomic_DNA"/>
</dbReference>
<dbReference type="PANTHER" id="PTHR43712">
    <property type="entry name" value="PUTATIVE (AFU_ORTHOLOGUE AFUA_4G14580)-RELATED"/>
    <property type="match status" value="1"/>
</dbReference>
<organism evidence="7">
    <name type="scientific">uncultured Solirubrobacteraceae bacterium</name>
    <dbReference type="NCBI Taxonomy" id="1162706"/>
    <lineage>
        <taxon>Bacteria</taxon>
        <taxon>Bacillati</taxon>
        <taxon>Actinomycetota</taxon>
        <taxon>Thermoleophilia</taxon>
        <taxon>Solirubrobacterales</taxon>
        <taxon>Solirubrobacteraceae</taxon>
        <taxon>environmental samples</taxon>
    </lineage>
</organism>
<feature type="active site" description="Proton acceptor" evidence="4">
    <location>
        <position position="250"/>
    </location>
</feature>
<dbReference type="GO" id="GO:0032259">
    <property type="term" value="P:methylation"/>
    <property type="evidence" value="ECO:0007669"/>
    <property type="project" value="UniProtKB-KW"/>
</dbReference>
<dbReference type="PIRSF" id="PIRSF005739">
    <property type="entry name" value="O-mtase"/>
    <property type="match status" value="1"/>
</dbReference>
<dbReference type="Gene3D" id="3.40.50.150">
    <property type="entry name" value="Vaccinia Virus protein VP39"/>
    <property type="match status" value="1"/>
</dbReference>
<dbReference type="PROSITE" id="PS51683">
    <property type="entry name" value="SAM_OMT_II"/>
    <property type="match status" value="1"/>
</dbReference>
<dbReference type="Gene3D" id="1.10.10.10">
    <property type="entry name" value="Winged helix-like DNA-binding domain superfamily/Winged helix DNA-binding domain"/>
    <property type="match status" value="1"/>
</dbReference>
<dbReference type="InterPro" id="IPR016461">
    <property type="entry name" value="COMT-like"/>
</dbReference>
<dbReference type="GO" id="GO:0008171">
    <property type="term" value="F:O-methyltransferase activity"/>
    <property type="evidence" value="ECO:0007669"/>
    <property type="project" value="InterPro"/>
</dbReference>
<dbReference type="AlphaFoldDB" id="A0A6J4RK35"/>
<dbReference type="InterPro" id="IPR001077">
    <property type="entry name" value="COMT_C"/>
</dbReference>
<gene>
    <name evidence="7" type="ORF">AVDCRST_MAG67-361</name>
</gene>
<dbReference type="SUPFAM" id="SSF53335">
    <property type="entry name" value="S-adenosyl-L-methionine-dependent methyltransferases"/>
    <property type="match status" value="1"/>
</dbReference>
<feature type="domain" description="O-methyltransferase dimerisation" evidence="6">
    <location>
        <begin position="17"/>
        <end position="89"/>
    </location>
</feature>
<dbReference type="GO" id="GO:0046983">
    <property type="term" value="F:protein dimerization activity"/>
    <property type="evidence" value="ECO:0007669"/>
    <property type="project" value="InterPro"/>
</dbReference>
<dbReference type="PANTHER" id="PTHR43712:SF2">
    <property type="entry name" value="O-METHYLTRANSFERASE CICE"/>
    <property type="match status" value="1"/>
</dbReference>
<keyword evidence="2" id="KW-0808">Transferase</keyword>
<evidence type="ECO:0000259" key="5">
    <source>
        <dbReference type="Pfam" id="PF00891"/>
    </source>
</evidence>
<proteinExistence type="predicted"/>
<dbReference type="InterPro" id="IPR029063">
    <property type="entry name" value="SAM-dependent_MTases_sf"/>
</dbReference>
<evidence type="ECO:0000256" key="3">
    <source>
        <dbReference type="ARBA" id="ARBA00022691"/>
    </source>
</evidence>
<dbReference type="SUPFAM" id="SSF46785">
    <property type="entry name" value="Winged helix' DNA-binding domain"/>
    <property type="match status" value="1"/>
</dbReference>
<evidence type="ECO:0000256" key="4">
    <source>
        <dbReference type="PIRSR" id="PIRSR005739-1"/>
    </source>
</evidence>
<evidence type="ECO:0008006" key="8">
    <source>
        <dbReference type="Google" id="ProtNLM"/>
    </source>
</evidence>
<sequence length="339" mass="35850">MPANQPPVDPAIRLQLLDLLAGFLRTQALHTVAVLGIADIVGDEPVTVEQLAAQVQADPSSLHRVLRVLAGSGVFSEAAPGAFVSTPLSGGLRTDAPLSVRHMAMFQGSDTYLAAGQMLRAVQTGEPTAEMVFGMSFFEHLASDPDRNACFNQAMAGGAGARAAAARDFDWNRVSVVADIGGGNGSVLVGVLGAHEHLSGVVFDQPHVVTAAQPVIEAAGLTERCAVAGGDFFTDELPAADVYVMAQILHDWDDERSLTILRNCRRSIAPDGRLLLLEQVMPDGDTPSYAKLLDLIMLVLLGGKERTESEWRALLAEGGFELLEITPRPATNLIEAAPA</sequence>